<accession>A0ABD1E512</accession>
<sequence>MESDFDEKLIEFVREAEMLWSKKSRYYKNTPMKLRIWTEISGKLNSTVEECIRRWKTLRDRYTREIKKKDMPSGSAGCSRPEWSFLATLEFLKDSVTPRR</sequence>
<dbReference type="PROSITE" id="PS51029">
    <property type="entry name" value="MADF"/>
    <property type="match status" value="1"/>
</dbReference>
<comment type="caution">
    <text evidence="2">The sequence shown here is derived from an EMBL/GenBank/DDBJ whole genome shotgun (WGS) entry which is preliminary data.</text>
</comment>
<dbReference type="SMART" id="SM00595">
    <property type="entry name" value="MADF"/>
    <property type="match status" value="1"/>
</dbReference>
<dbReference type="Pfam" id="PF10545">
    <property type="entry name" value="MADF_DNA_bdg"/>
    <property type="match status" value="1"/>
</dbReference>
<dbReference type="Proteomes" id="UP001566132">
    <property type="component" value="Unassembled WGS sequence"/>
</dbReference>
<dbReference type="AlphaFoldDB" id="A0ABD1E512"/>
<protein>
    <recommendedName>
        <fullName evidence="1">MADF domain-containing protein</fullName>
    </recommendedName>
</protein>
<evidence type="ECO:0000313" key="2">
    <source>
        <dbReference type="EMBL" id="KAL1489771.1"/>
    </source>
</evidence>
<dbReference type="InterPro" id="IPR039353">
    <property type="entry name" value="TF_Adf1"/>
</dbReference>
<keyword evidence="3" id="KW-1185">Reference proteome</keyword>
<reference evidence="2 3" key="1">
    <citation type="submission" date="2024-05" db="EMBL/GenBank/DDBJ databases">
        <title>Genetic variation in Jamaican populations of the coffee berry borer (Hypothenemus hampei).</title>
        <authorList>
            <person name="Errbii M."/>
            <person name="Myrie A."/>
        </authorList>
    </citation>
    <scope>NUCLEOTIDE SEQUENCE [LARGE SCALE GENOMIC DNA]</scope>
    <source>
        <strain evidence="2">JA-Hopewell-2020-01-JO</strain>
        <tissue evidence="2">Whole body</tissue>
    </source>
</reference>
<dbReference type="InterPro" id="IPR006578">
    <property type="entry name" value="MADF-dom"/>
</dbReference>
<feature type="domain" description="MADF" evidence="1">
    <location>
        <begin position="8"/>
        <end position="97"/>
    </location>
</feature>
<proteinExistence type="predicted"/>
<dbReference type="EMBL" id="JBDJPC010000011">
    <property type="protein sequence ID" value="KAL1489771.1"/>
    <property type="molecule type" value="Genomic_DNA"/>
</dbReference>
<name>A0ABD1E512_HYPHA</name>
<dbReference type="PANTHER" id="PTHR12243:SF67">
    <property type="entry name" value="COREPRESSOR OF PANGOLIN, ISOFORM A-RELATED"/>
    <property type="match status" value="1"/>
</dbReference>
<dbReference type="PANTHER" id="PTHR12243">
    <property type="entry name" value="MADF DOMAIN TRANSCRIPTION FACTOR"/>
    <property type="match status" value="1"/>
</dbReference>
<evidence type="ECO:0000259" key="1">
    <source>
        <dbReference type="PROSITE" id="PS51029"/>
    </source>
</evidence>
<evidence type="ECO:0000313" key="3">
    <source>
        <dbReference type="Proteomes" id="UP001566132"/>
    </source>
</evidence>
<organism evidence="2 3">
    <name type="scientific">Hypothenemus hampei</name>
    <name type="common">Coffee berry borer</name>
    <dbReference type="NCBI Taxonomy" id="57062"/>
    <lineage>
        <taxon>Eukaryota</taxon>
        <taxon>Metazoa</taxon>
        <taxon>Ecdysozoa</taxon>
        <taxon>Arthropoda</taxon>
        <taxon>Hexapoda</taxon>
        <taxon>Insecta</taxon>
        <taxon>Pterygota</taxon>
        <taxon>Neoptera</taxon>
        <taxon>Endopterygota</taxon>
        <taxon>Coleoptera</taxon>
        <taxon>Polyphaga</taxon>
        <taxon>Cucujiformia</taxon>
        <taxon>Curculionidae</taxon>
        <taxon>Scolytinae</taxon>
        <taxon>Hypothenemus</taxon>
    </lineage>
</organism>
<gene>
    <name evidence="2" type="ORF">ABEB36_013704</name>
</gene>